<evidence type="ECO:0000313" key="6">
    <source>
        <dbReference type="EMBL" id="EQD71045.1"/>
    </source>
</evidence>
<evidence type="ECO:0000256" key="2">
    <source>
        <dbReference type="ARBA" id="ARBA00022692"/>
    </source>
</evidence>
<reference evidence="6" key="1">
    <citation type="submission" date="2013-08" db="EMBL/GenBank/DDBJ databases">
        <authorList>
            <person name="Mendez C."/>
            <person name="Richter M."/>
            <person name="Ferrer M."/>
            <person name="Sanchez J."/>
        </authorList>
    </citation>
    <scope>NUCLEOTIDE SEQUENCE</scope>
</reference>
<comment type="subcellular location">
    <subcellularLocation>
        <location evidence="1">Membrane</location>
        <topology evidence="1">Multi-pass membrane protein</topology>
    </subcellularLocation>
</comment>
<dbReference type="InterPro" id="IPR001694">
    <property type="entry name" value="NADH_UbQ_OxRdtase_su1/FPO"/>
</dbReference>
<dbReference type="EMBL" id="AUZY01002923">
    <property type="protein sequence ID" value="EQD71045.1"/>
    <property type="molecule type" value="Genomic_DNA"/>
</dbReference>
<gene>
    <name evidence="6" type="ORF">B1B_04672</name>
</gene>
<comment type="caution">
    <text evidence="6">The sequence shown here is derived from an EMBL/GenBank/DDBJ whole genome shotgun (WGS) entry which is preliminary data.</text>
</comment>
<evidence type="ECO:0000256" key="5">
    <source>
        <dbReference type="SAM" id="Phobius"/>
    </source>
</evidence>
<dbReference type="PANTHER" id="PTHR43359">
    <property type="entry name" value="FORMATE HYDROGENLYASE SUBUNIT 4"/>
    <property type="match status" value="1"/>
</dbReference>
<proteinExistence type="predicted"/>
<dbReference type="GO" id="GO:0005886">
    <property type="term" value="C:plasma membrane"/>
    <property type="evidence" value="ECO:0007669"/>
    <property type="project" value="TreeGrafter"/>
</dbReference>
<reference evidence="6" key="2">
    <citation type="journal article" date="2014" name="ISME J.">
        <title>Microbial stratification in low pH oxic and suboxic macroscopic growths along an acid mine drainage.</title>
        <authorList>
            <person name="Mendez-Garcia C."/>
            <person name="Mesa V."/>
            <person name="Sprenger R.R."/>
            <person name="Richter M."/>
            <person name="Diez M.S."/>
            <person name="Solano J."/>
            <person name="Bargiela R."/>
            <person name="Golyshina O.V."/>
            <person name="Manteca A."/>
            <person name="Ramos J.L."/>
            <person name="Gallego J.R."/>
            <person name="Llorente I."/>
            <person name="Martins Dos Santos V.A."/>
            <person name="Jensen O.N."/>
            <person name="Pelaez A.I."/>
            <person name="Sanchez J."/>
            <person name="Ferrer M."/>
        </authorList>
    </citation>
    <scope>NUCLEOTIDE SEQUENCE</scope>
</reference>
<feature type="transmembrane region" description="Helical" evidence="5">
    <location>
        <begin position="68"/>
        <end position="91"/>
    </location>
</feature>
<name>T1CPQ9_9ZZZZ</name>
<keyword evidence="2 5" id="KW-0812">Transmembrane</keyword>
<keyword evidence="4 5" id="KW-0472">Membrane</keyword>
<evidence type="ECO:0000256" key="4">
    <source>
        <dbReference type="ARBA" id="ARBA00023136"/>
    </source>
</evidence>
<feature type="non-terminal residue" evidence="6">
    <location>
        <position position="147"/>
    </location>
</feature>
<sequence length="147" mass="15454">MQPDWNATIATGAQLLVVLTLSPLLAGIHARAKAWTESRRGPPILQPYYDLGKLLRKETLLPLNTSRLFVAAPFVGFAAYMVIAVVVPIITPYPLPVAPIVDFLGGGLLFALAGIVTILAALDAGSNYTALGASRSVSFAALAEPTL</sequence>
<evidence type="ECO:0000256" key="1">
    <source>
        <dbReference type="ARBA" id="ARBA00004141"/>
    </source>
</evidence>
<accession>T1CPQ9</accession>
<dbReference type="Pfam" id="PF00146">
    <property type="entry name" value="NADHdh"/>
    <property type="match status" value="1"/>
</dbReference>
<feature type="transmembrane region" description="Helical" evidence="5">
    <location>
        <begin position="12"/>
        <end position="30"/>
    </location>
</feature>
<protein>
    <submittedName>
        <fullName evidence="6">Respiratory-chain NADH dehydrogenase, subunit 1</fullName>
    </submittedName>
</protein>
<keyword evidence="3 5" id="KW-1133">Transmembrane helix</keyword>
<feature type="transmembrane region" description="Helical" evidence="5">
    <location>
        <begin position="103"/>
        <end position="122"/>
    </location>
</feature>
<organism evidence="6">
    <name type="scientific">mine drainage metagenome</name>
    <dbReference type="NCBI Taxonomy" id="410659"/>
    <lineage>
        <taxon>unclassified sequences</taxon>
        <taxon>metagenomes</taxon>
        <taxon>ecological metagenomes</taxon>
    </lineage>
</organism>
<evidence type="ECO:0000256" key="3">
    <source>
        <dbReference type="ARBA" id="ARBA00022989"/>
    </source>
</evidence>
<dbReference type="PANTHER" id="PTHR43359:SF1">
    <property type="entry name" value="FORMATE HYDROGENLYASE SUBUNIT 4-RELATED"/>
    <property type="match status" value="1"/>
</dbReference>
<dbReference type="AlphaFoldDB" id="T1CPQ9"/>
<dbReference type="InterPro" id="IPR052561">
    <property type="entry name" value="ComplexI_Subunit1"/>
</dbReference>